<accession>A0A2P6V5R3</accession>
<dbReference type="Proteomes" id="UP000239649">
    <property type="component" value="Unassembled WGS sequence"/>
</dbReference>
<dbReference type="PRINTS" id="PR00689">
    <property type="entry name" value="ACOABINDINGP"/>
</dbReference>
<dbReference type="AlphaFoldDB" id="A0A2P6V5R3"/>
<dbReference type="Gene3D" id="1.20.80.10">
    <property type="match status" value="1"/>
</dbReference>
<feature type="domain" description="ACB" evidence="3">
    <location>
        <begin position="5"/>
        <end position="92"/>
    </location>
</feature>
<sequence length="103" mass="11868">MTSDLERQFKKAVWLIRNGPPKAGTSTDEKLKFYSYYKQATEGDCTGAQPWAVQFEARAKWDAWNAIKGMSKEEAMQKYIDLVAEGDPAWESHEALKDYKEEQ</sequence>
<proteinExistence type="inferred from homology"/>
<dbReference type="EMBL" id="LHPF02000027">
    <property type="protein sequence ID" value="PSC69435.1"/>
    <property type="molecule type" value="Genomic_DNA"/>
</dbReference>
<dbReference type="Pfam" id="PF00887">
    <property type="entry name" value="ACBP"/>
    <property type="match status" value="1"/>
</dbReference>
<reference evidence="4 5" key="1">
    <citation type="journal article" date="2018" name="Plant J.">
        <title>Genome sequences of Chlorella sorokiniana UTEX 1602 and Micractinium conductrix SAG 241.80: implications to maltose excretion by a green alga.</title>
        <authorList>
            <person name="Arriola M.B."/>
            <person name="Velmurugan N."/>
            <person name="Zhang Y."/>
            <person name="Plunkett M.H."/>
            <person name="Hondzo H."/>
            <person name="Barney B.M."/>
        </authorList>
    </citation>
    <scope>NUCLEOTIDE SEQUENCE [LARGE SCALE GENOMIC DNA]</scope>
    <source>
        <strain evidence="4 5">SAG 241.80</strain>
    </source>
</reference>
<organism evidence="4 5">
    <name type="scientific">Micractinium conductrix</name>
    <dbReference type="NCBI Taxonomy" id="554055"/>
    <lineage>
        <taxon>Eukaryota</taxon>
        <taxon>Viridiplantae</taxon>
        <taxon>Chlorophyta</taxon>
        <taxon>core chlorophytes</taxon>
        <taxon>Trebouxiophyceae</taxon>
        <taxon>Chlorellales</taxon>
        <taxon>Chlorellaceae</taxon>
        <taxon>Chlorella clade</taxon>
        <taxon>Micractinium</taxon>
    </lineage>
</organism>
<comment type="similarity">
    <text evidence="1">Belongs to the ACBP family.</text>
</comment>
<comment type="caution">
    <text evidence="4">The sequence shown here is derived from an EMBL/GenBank/DDBJ whole genome shotgun (WGS) entry which is preliminary data.</text>
</comment>
<dbReference type="InterPro" id="IPR000582">
    <property type="entry name" value="Acyl-CoA-binding_protein"/>
</dbReference>
<keyword evidence="2" id="KW-0446">Lipid-binding</keyword>
<dbReference type="GO" id="GO:0000062">
    <property type="term" value="F:fatty-acyl-CoA binding"/>
    <property type="evidence" value="ECO:0007669"/>
    <property type="project" value="InterPro"/>
</dbReference>
<dbReference type="InterPro" id="IPR035984">
    <property type="entry name" value="Acyl-CoA-binding_sf"/>
</dbReference>
<dbReference type="SUPFAM" id="SSF47027">
    <property type="entry name" value="Acyl-CoA binding protein"/>
    <property type="match status" value="1"/>
</dbReference>
<evidence type="ECO:0000256" key="1">
    <source>
        <dbReference type="ARBA" id="ARBA00005567"/>
    </source>
</evidence>
<dbReference type="InterPro" id="IPR014352">
    <property type="entry name" value="FERM/acyl-CoA-bd_prot_sf"/>
</dbReference>
<evidence type="ECO:0000313" key="4">
    <source>
        <dbReference type="EMBL" id="PSC69435.1"/>
    </source>
</evidence>
<dbReference type="InterPro" id="IPR022408">
    <property type="entry name" value="Acyl-CoA-binding_prot_CS"/>
</dbReference>
<evidence type="ECO:0000313" key="5">
    <source>
        <dbReference type="Proteomes" id="UP000239649"/>
    </source>
</evidence>
<gene>
    <name evidence="4" type="ORF">C2E20_7112</name>
</gene>
<name>A0A2P6V5R3_9CHLO</name>
<dbReference type="OrthoDB" id="26401at2759"/>
<keyword evidence="5" id="KW-1185">Reference proteome</keyword>
<dbReference type="STRING" id="554055.A0A2P6V5R3"/>
<evidence type="ECO:0000256" key="2">
    <source>
        <dbReference type="ARBA" id="ARBA00023121"/>
    </source>
</evidence>
<protein>
    <submittedName>
        <fullName evidence="4">Acyl-binding</fullName>
    </submittedName>
</protein>
<dbReference type="PANTHER" id="PTHR23310:SF115">
    <property type="entry name" value="ACB DOMAIN-CONTAINING PROTEIN"/>
    <property type="match status" value="1"/>
</dbReference>
<dbReference type="PROSITE" id="PS51228">
    <property type="entry name" value="ACB_2"/>
    <property type="match status" value="1"/>
</dbReference>
<dbReference type="PANTHER" id="PTHR23310">
    <property type="entry name" value="ACYL-COA-BINDING PROTEIN, ACBP"/>
    <property type="match status" value="1"/>
</dbReference>
<evidence type="ECO:0000259" key="3">
    <source>
        <dbReference type="PROSITE" id="PS51228"/>
    </source>
</evidence>
<dbReference type="PROSITE" id="PS00880">
    <property type="entry name" value="ACB_1"/>
    <property type="match status" value="1"/>
</dbReference>
<dbReference type="GO" id="GO:0006631">
    <property type="term" value="P:fatty acid metabolic process"/>
    <property type="evidence" value="ECO:0007669"/>
    <property type="project" value="TreeGrafter"/>
</dbReference>